<reference evidence="3 4" key="1">
    <citation type="submission" date="2021-03" db="EMBL/GenBank/DDBJ databases">
        <title>Genomic Encyclopedia of Type Strains, Phase IV (KMG-IV): sequencing the most valuable type-strain genomes for metagenomic binning, comparative biology and taxonomic classification.</title>
        <authorList>
            <person name="Goeker M."/>
        </authorList>
    </citation>
    <scope>NUCLEOTIDE SEQUENCE [LARGE SCALE GENOMIC DNA]</scope>
    <source>
        <strain evidence="3 4">DSM 27512</strain>
    </source>
</reference>
<evidence type="ECO:0000313" key="4">
    <source>
        <dbReference type="Proteomes" id="UP001314903"/>
    </source>
</evidence>
<keyword evidence="4" id="KW-1185">Reference proteome</keyword>
<keyword evidence="1" id="KW-0233">DNA recombination</keyword>
<proteinExistence type="predicted"/>
<dbReference type="Gene3D" id="1.10.443.10">
    <property type="entry name" value="Intergrase catalytic core"/>
    <property type="match status" value="1"/>
</dbReference>
<evidence type="ECO:0000313" key="3">
    <source>
        <dbReference type="EMBL" id="MBP2028240.1"/>
    </source>
</evidence>
<dbReference type="EMBL" id="JAGGLI010000024">
    <property type="protein sequence ID" value="MBP2028240.1"/>
    <property type="molecule type" value="Genomic_DNA"/>
</dbReference>
<sequence>MKKKLHELIKTDFGEKLTISERYQYIPKLRDYFIDFILERKSYCNSVETLFKDEFTRNDLIMSAVYYIVNNQNVERKSAIDDFLIALNRFFEETVFDIYPNTTLARLKPFTSLAHEVEREITKKGIDLKGREKYPPINDSQFEFINCFIKNYEPKTLTVYEGKVIIKLFLLYGLSFDRISDMKLSDYNSLKRTLKINYKNTIERYIYLELPYSLVTDFDDYLSFRNRDETLNSEFLFITKNNKSITNSVIKTLIDAIKDNYEITDTSGRNSFTPTGLQKYAIINMILEGMNQSAIINLTGHCEGIFNDCQNIVDERKELDRNRYINHMLRGIKTFDLI</sequence>
<protein>
    <submittedName>
        <fullName evidence="3">Integrase</fullName>
    </submittedName>
</protein>
<feature type="domain" description="Tyr recombinase" evidence="2">
    <location>
        <begin position="161"/>
        <end position="301"/>
    </location>
</feature>
<name>A0ABS4KKC8_9FIRM</name>
<accession>A0ABS4KKC8</accession>
<organism evidence="3 4">
    <name type="scientific">Acetoanaerobium pronyense</name>
    <dbReference type="NCBI Taxonomy" id="1482736"/>
    <lineage>
        <taxon>Bacteria</taxon>
        <taxon>Bacillati</taxon>
        <taxon>Bacillota</taxon>
        <taxon>Clostridia</taxon>
        <taxon>Peptostreptococcales</taxon>
        <taxon>Filifactoraceae</taxon>
        <taxon>Acetoanaerobium</taxon>
    </lineage>
</organism>
<evidence type="ECO:0000259" key="2">
    <source>
        <dbReference type="Pfam" id="PF00589"/>
    </source>
</evidence>
<dbReference type="SUPFAM" id="SSF56349">
    <property type="entry name" value="DNA breaking-rejoining enzymes"/>
    <property type="match status" value="1"/>
</dbReference>
<dbReference type="RefSeq" id="WP_209661297.1">
    <property type="nucleotide sequence ID" value="NZ_JAGGLI010000024.1"/>
</dbReference>
<dbReference type="Pfam" id="PF00589">
    <property type="entry name" value="Phage_integrase"/>
    <property type="match status" value="1"/>
</dbReference>
<gene>
    <name evidence="3" type="ORF">J2Z35_002041</name>
</gene>
<evidence type="ECO:0000256" key="1">
    <source>
        <dbReference type="ARBA" id="ARBA00023172"/>
    </source>
</evidence>
<dbReference type="Proteomes" id="UP001314903">
    <property type="component" value="Unassembled WGS sequence"/>
</dbReference>
<dbReference type="InterPro" id="IPR002104">
    <property type="entry name" value="Integrase_catalytic"/>
</dbReference>
<dbReference type="InterPro" id="IPR013762">
    <property type="entry name" value="Integrase-like_cat_sf"/>
</dbReference>
<comment type="caution">
    <text evidence="3">The sequence shown here is derived from an EMBL/GenBank/DDBJ whole genome shotgun (WGS) entry which is preliminary data.</text>
</comment>
<dbReference type="InterPro" id="IPR011010">
    <property type="entry name" value="DNA_brk_join_enz"/>
</dbReference>